<accession>A0AAU8LZE4</accession>
<evidence type="ECO:0000313" key="2">
    <source>
        <dbReference type="EMBL" id="XCN74368.1"/>
    </source>
</evidence>
<keyword evidence="1" id="KW-1133">Transmembrane helix</keyword>
<feature type="transmembrane region" description="Helical" evidence="1">
    <location>
        <begin position="12"/>
        <end position="30"/>
    </location>
</feature>
<reference evidence="2" key="2">
    <citation type="submission" date="2024-06" db="EMBL/GenBank/DDBJ databases">
        <authorList>
            <person name="Plum-Jensen L.E."/>
            <person name="Schramm A."/>
            <person name="Marshall I.P.G."/>
        </authorList>
    </citation>
    <scope>NUCLEOTIDE SEQUENCE</scope>
    <source>
        <strain evidence="2">Rat1</strain>
    </source>
</reference>
<keyword evidence="1" id="KW-0472">Membrane</keyword>
<sequence>MQKQSGHTTGKGILILAAVILYTVLAVLPVQAHNLWLIGDADGKGSGLVHLYFEHHIGPGDGAYNGPIVERGKTWLRRPDKDSHPVELKEITEGETKYLTGSTGPVSGSYALDHTSLYGIYAGRLDFFHGRFIKADTKEDLEKLAESSDVPVQIIPSWTDKGLMLQIKYFALPWARTPLWMMQPEEKGEDGKMKEKEMQTNSKGEVLIGKLKPGTYHFSTRIVEDDPAGAFENQAYKGLMHGSTLTLKLGSNF</sequence>
<organism evidence="2">
    <name type="scientific">Candidatus Electrothrix aestuarii</name>
    <dbReference type="NCBI Taxonomy" id="3062594"/>
    <lineage>
        <taxon>Bacteria</taxon>
        <taxon>Pseudomonadati</taxon>
        <taxon>Thermodesulfobacteriota</taxon>
        <taxon>Desulfobulbia</taxon>
        <taxon>Desulfobulbales</taxon>
        <taxon>Desulfobulbaceae</taxon>
        <taxon>Candidatus Electrothrix</taxon>
    </lineage>
</organism>
<dbReference type="AlphaFoldDB" id="A0AAU8LZE4"/>
<keyword evidence="1" id="KW-0812">Transmembrane</keyword>
<gene>
    <name evidence="2" type="ORF">Q3M24_06380</name>
</gene>
<dbReference type="EMBL" id="CP159373">
    <property type="protein sequence ID" value="XCN74368.1"/>
    <property type="molecule type" value="Genomic_DNA"/>
</dbReference>
<evidence type="ECO:0008006" key="3">
    <source>
        <dbReference type="Google" id="ProtNLM"/>
    </source>
</evidence>
<dbReference type="KEGG" id="eaj:Q3M24_06380"/>
<protein>
    <recommendedName>
        <fullName evidence="3">Nickel transport protein</fullName>
    </recommendedName>
</protein>
<evidence type="ECO:0000256" key="1">
    <source>
        <dbReference type="SAM" id="Phobius"/>
    </source>
</evidence>
<reference evidence="2" key="1">
    <citation type="journal article" date="2024" name="Syst. Appl. Microbiol.">
        <title>First single-strain enrichments of Electrothrix cable bacteria, description of E. aestuarii sp. nov. and E. rattekaaiensis sp. nov., and proposal of a cable bacteria taxonomy following the rules of the SeqCode.</title>
        <authorList>
            <person name="Plum-Jensen L.E."/>
            <person name="Schramm A."/>
            <person name="Marshall I.P.G."/>
        </authorList>
    </citation>
    <scope>NUCLEOTIDE SEQUENCE</scope>
    <source>
        <strain evidence="2">Rat1</strain>
    </source>
</reference>
<name>A0AAU8LZE4_9BACT</name>
<proteinExistence type="predicted"/>